<dbReference type="GO" id="GO:0031418">
    <property type="term" value="F:L-ascorbic acid binding"/>
    <property type="evidence" value="ECO:0007669"/>
    <property type="project" value="UniProtKB-KW"/>
</dbReference>
<dbReference type="Pfam" id="PF14226">
    <property type="entry name" value="DIOX_N"/>
    <property type="match status" value="1"/>
</dbReference>
<evidence type="ECO:0000313" key="6">
    <source>
        <dbReference type="Proteomes" id="UP001374535"/>
    </source>
</evidence>
<dbReference type="AlphaFoldDB" id="A0AAQ3S8K8"/>
<feature type="domain" description="Non-haem dioxygenase N-terminal" evidence="4">
    <location>
        <begin position="50"/>
        <end position="97"/>
    </location>
</feature>
<keyword evidence="1" id="KW-0479">Metal-binding</keyword>
<dbReference type="InterPro" id="IPR027443">
    <property type="entry name" value="IPNS-like_sf"/>
</dbReference>
<keyword evidence="2" id="KW-0847">Vitamin C</keyword>
<dbReference type="Gene3D" id="2.60.120.330">
    <property type="entry name" value="B-lactam Antibiotic, Isopenicillin N Synthase, Chain"/>
    <property type="match status" value="1"/>
</dbReference>
<keyword evidence="6" id="KW-1185">Reference proteome</keyword>
<evidence type="ECO:0000259" key="4">
    <source>
        <dbReference type="Pfam" id="PF14226"/>
    </source>
</evidence>
<dbReference type="InterPro" id="IPR026992">
    <property type="entry name" value="DIOX_N"/>
</dbReference>
<evidence type="ECO:0000256" key="3">
    <source>
        <dbReference type="ARBA" id="ARBA00023004"/>
    </source>
</evidence>
<evidence type="ECO:0000313" key="5">
    <source>
        <dbReference type="EMBL" id="WVZ19639.1"/>
    </source>
</evidence>
<dbReference type="SUPFAM" id="SSF51197">
    <property type="entry name" value="Clavaminate synthase-like"/>
    <property type="match status" value="2"/>
</dbReference>
<sequence>MAESGVVEIISKPVEELLLNPRNLLKNYMYEEGGAGFRDALVPSQDDENVPVLDLLLLSSPSTAQQELAKLRHALHSWGCFQIMSNGNFQSPMHRAVVNAEKERLTVAMFFVPDSEKEIKVVDKLVKDSRPVLYKPVKNYVEIYLKYYQQGKRAIEAFKI</sequence>
<dbReference type="Proteomes" id="UP001374535">
    <property type="component" value="Chromosome 2"/>
</dbReference>
<dbReference type="GO" id="GO:0046872">
    <property type="term" value="F:metal ion binding"/>
    <property type="evidence" value="ECO:0007669"/>
    <property type="project" value="UniProtKB-KW"/>
</dbReference>
<proteinExistence type="predicted"/>
<dbReference type="PANTHER" id="PTHR47991">
    <property type="entry name" value="OXOGLUTARATE/IRON-DEPENDENT DIOXYGENASE"/>
    <property type="match status" value="1"/>
</dbReference>
<accession>A0AAQ3S8K8</accession>
<name>A0AAQ3S8K8_VIGMU</name>
<evidence type="ECO:0000256" key="1">
    <source>
        <dbReference type="ARBA" id="ARBA00022723"/>
    </source>
</evidence>
<protein>
    <recommendedName>
        <fullName evidence="4">Non-haem dioxygenase N-terminal domain-containing protein</fullName>
    </recommendedName>
</protein>
<gene>
    <name evidence="5" type="ORF">V8G54_006961</name>
</gene>
<evidence type="ECO:0000256" key="2">
    <source>
        <dbReference type="ARBA" id="ARBA00022896"/>
    </source>
</evidence>
<dbReference type="InterPro" id="IPR050295">
    <property type="entry name" value="Plant_2OG-oxidoreductases"/>
</dbReference>
<keyword evidence="3" id="KW-0408">Iron</keyword>
<organism evidence="5 6">
    <name type="scientific">Vigna mungo</name>
    <name type="common">Black gram</name>
    <name type="synonym">Phaseolus mungo</name>
    <dbReference type="NCBI Taxonomy" id="3915"/>
    <lineage>
        <taxon>Eukaryota</taxon>
        <taxon>Viridiplantae</taxon>
        <taxon>Streptophyta</taxon>
        <taxon>Embryophyta</taxon>
        <taxon>Tracheophyta</taxon>
        <taxon>Spermatophyta</taxon>
        <taxon>Magnoliopsida</taxon>
        <taxon>eudicotyledons</taxon>
        <taxon>Gunneridae</taxon>
        <taxon>Pentapetalae</taxon>
        <taxon>rosids</taxon>
        <taxon>fabids</taxon>
        <taxon>Fabales</taxon>
        <taxon>Fabaceae</taxon>
        <taxon>Papilionoideae</taxon>
        <taxon>50 kb inversion clade</taxon>
        <taxon>NPAAA clade</taxon>
        <taxon>indigoferoid/millettioid clade</taxon>
        <taxon>Phaseoleae</taxon>
        <taxon>Vigna</taxon>
    </lineage>
</organism>
<dbReference type="EMBL" id="CP144699">
    <property type="protein sequence ID" value="WVZ19639.1"/>
    <property type="molecule type" value="Genomic_DNA"/>
</dbReference>
<reference evidence="5 6" key="1">
    <citation type="journal article" date="2023" name="Life. Sci Alliance">
        <title>Evolutionary insights into 3D genome organization and epigenetic landscape of Vigna mungo.</title>
        <authorList>
            <person name="Junaid A."/>
            <person name="Singh B."/>
            <person name="Bhatia S."/>
        </authorList>
    </citation>
    <scope>NUCLEOTIDE SEQUENCE [LARGE SCALE GENOMIC DNA]</scope>
    <source>
        <strain evidence="5">Urdbean</strain>
    </source>
</reference>